<evidence type="ECO:0000313" key="1">
    <source>
        <dbReference type="EMBL" id="GAF79090.1"/>
    </source>
</evidence>
<dbReference type="InterPro" id="IPR006311">
    <property type="entry name" value="TAT_signal"/>
</dbReference>
<protein>
    <submittedName>
        <fullName evidence="1">Uncharacterized protein</fullName>
    </submittedName>
</protein>
<gene>
    <name evidence="1" type="ORF">S01H1_16118</name>
</gene>
<name>X0TSH8_9ZZZZ</name>
<dbReference type="EMBL" id="BARS01008459">
    <property type="protein sequence ID" value="GAF79090.1"/>
    <property type="molecule type" value="Genomic_DNA"/>
</dbReference>
<organism evidence="1">
    <name type="scientific">marine sediment metagenome</name>
    <dbReference type="NCBI Taxonomy" id="412755"/>
    <lineage>
        <taxon>unclassified sequences</taxon>
        <taxon>metagenomes</taxon>
        <taxon>ecological metagenomes</taxon>
    </lineage>
</organism>
<sequence>MLTRRGFLKGLLSSVAAGALIKNGIVQPEQVLAEARPWTIDMGANTWRNSQPMTLDIKWYEATGPAYDDLGGFLVPAEWGKDWIDTLPPFHVNCRCTLPMPLLVPQELLDDAGKGWDYLHVRLVGYEQVDNAPAH</sequence>
<reference evidence="1" key="1">
    <citation type="journal article" date="2014" name="Front. Microbiol.">
        <title>High frequency of phylogenetically diverse reductive dehalogenase-homologous genes in deep subseafloor sedimentary metagenomes.</title>
        <authorList>
            <person name="Kawai M."/>
            <person name="Futagami T."/>
            <person name="Toyoda A."/>
            <person name="Takaki Y."/>
            <person name="Nishi S."/>
            <person name="Hori S."/>
            <person name="Arai W."/>
            <person name="Tsubouchi T."/>
            <person name="Morono Y."/>
            <person name="Uchiyama I."/>
            <person name="Ito T."/>
            <person name="Fujiyama A."/>
            <person name="Inagaki F."/>
            <person name="Takami H."/>
        </authorList>
    </citation>
    <scope>NUCLEOTIDE SEQUENCE</scope>
    <source>
        <strain evidence="1">Expedition CK06-06</strain>
    </source>
</reference>
<dbReference type="PROSITE" id="PS51318">
    <property type="entry name" value="TAT"/>
    <property type="match status" value="1"/>
</dbReference>
<proteinExistence type="predicted"/>
<accession>X0TSH8</accession>
<dbReference type="NCBIfam" id="TIGR01409">
    <property type="entry name" value="TAT_signal_seq"/>
    <property type="match status" value="1"/>
</dbReference>
<dbReference type="AlphaFoldDB" id="X0TSH8"/>
<dbReference type="InterPro" id="IPR019546">
    <property type="entry name" value="TAT_signal_bac_arc"/>
</dbReference>
<comment type="caution">
    <text evidence="1">The sequence shown here is derived from an EMBL/GenBank/DDBJ whole genome shotgun (WGS) entry which is preliminary data.</text>
</comment>